<feature type="domain" description="DUF7730" evidence="1">
    <location>
        <begin position="2"/>
        <end position="169"/>
    </location>
</feature>
<dbReference type="EMBL" id="KV750697">
    <property type="protein sequence ID" value="OCL03702.1"/>
    <property type="molecule type" value="Genomic_DNA"/>
</dbReference>
<keyword evidence="3" id="KW-1185">Reference proteome</keyword>
<sequence>MQSQSPLLDLPAELRNRIYEFVLGGELLHVYRSSYRDTGFHITICQSQSAEANSYKRFMDPSIDERAKITSKYTRKVSLQNYFTVGDEYYVDPCSSRHTRGECYNAGNPSLDLSLLRVCKQIYYEARLVPYSTNAFGFQSADTFNIFISTLTPPKRSALEKLHLTRNIPNTGPNQIKPPDPPLTGLKSLHLSLENIPNYSSKASLVEPKNTDIWITDILLLDRRLLKTVTVIFSDHPSVVRDFKKRFQLIDVPSSVQYLDDWLEEREHRFLTVNQKRDIAERIRIRLLKP</sequence>
<evidence type="ECO:0000313" key="3">
    <source>
        <dbReference type="Proteomes" id="UP000250140"/>
    </source>
</evidence>
<evidence type="ECO:0000259" key="1">
    <source>
        <dbReference type="Pfam" id="PF24864"/>
    </source>
</evidence>
<organism evidence="2 3">
    <name type="scientific">Glonium stellatum</name>
    <dbReference type="NCBI Taxonomy" id="574774"/>
    <lineage>
        <taxon>Eukaryota</taxon>
        <taxon>Fungi</taxon>
        <taxon>Dikarya</taxon>
        <taxon>Ascomycota</taxon>
        <taxon>Pezizomycotina</taxon>
        <taxon>Dothideomycetes</taxon>
        <taxon>Pleosporomycetidae</taxon>
        <taxon>Gloniales</taxon>
        <taxon>Gloniaceae</taxon>
        <taxon>Glonium</taxon>
    </lineage>
</organism>
<dbReference type="PANTHER" id="PTHR38790">
    <property type="entry name" value="2EXR DOMAIN-CONTAINING PROTEIN-RELATED"/>
    <property type="match status" value="1"/>
</dbReference>
<reference evidence="2 3" key="1">
    <citation type="journal article" date="2016" name="Nat. Commun.">
        <title>Ectomycorrhizal ecology is imprinted in the genome of the dominant symbiotic fungus Cenococcum geophilum.</title>
        <authorList>
            <consortium name="DOE Joint Genome Institute"/>
            <person name="Peter M."/>
            <person name="Kohler A."/>
            <person name="Ohm R.A."/>
            <person name="Kuo A."/>
            <person name="Krutzmann J."/>
            <person name="Morin E."/>
            <person name="Arend M."/>
            <person name="Barry K.W."/>
            <person name="Binder M."/>
            <person name="Choi C."/>
            <person name="Clum A."/>
            <person name="Copeland A."/>
            <person name="Grisel N."/>
            <person name="Haridas S."/>
            <person name="Kipfer T."/>
            <person name="LaButti K."/>
            <person name="Lindquist E."/>
            <person name="Lipzen A."/>
            <person name="Maire R."/>
            <person name="Meier B."/>
            <person name="Mihaltcheva S."/>
            <person name="Molinier V."/>
            <person name="Murat C."/>
            <person name="Poggeler S."/>
            <person name="Quandt C.A."/>
            <person name="Sperisen C."/>
            <person name="Tritt A."/>
            <person name="Tisserant E."/>
            <person name="Crous P.W."/>
            <person name="Henrissat B."/>
            <person name="Nehls U."/>
            <person name="Egli S."/>
            <person name="Spatafora J.W."/>
            <person name="Grigoriev I.V."/>
            <person name="Martin F.M."/>
        </authorList>
    </citation>
    <scope>NUCLEOTIDE SEQUENCE [LARGE SCALE GENOMIC DNA]</scope>
    <source>
        <strain evidence="2 3">CBS 207.34</strain>
    </source>
</reference>
<accession>A0A8E2ERS7</accession>
<gene>
    <name evidence="2" type="ORF">AOQ84DRAFT_392084</name>
</gene>
<dbReference type="Proteomes" id="UP000250140">
    <property type="component" value="Unassembled WGS sequence"/>
</dbReference>
<name>A0A8E2ERS7_9PEZI</name>
<dbReference type="InterPro" id="IPR056632">
    <property type="entry name" value="DUF7730"/>
</dbReference>
<proteinExistence type="predicted"/>
<protein>
    <recommendedName>
        <fullName evidence="1">DUF7730 domain-containing protein</fullName>
    </recommendedName>
</protein>
<dbReference type="OrthoDB" id="5413827at2759"/>
<evidence type="ECO:0000313" key="2">
    <source>
        <dbReference type="EMBL" id="OCL03702.1"/>
    </source>
</evidence>
<dbReference type="AlphaFoldDB" id="A0A8E2ERS7"/>
<dbReference type="Pfam" id="PF24864">
    <property type="entry name" value="DUF7730"/>
    <property type="match status" value="1"/>
</dbReference>